<dbReference type="Gene3D" id="3.40.50.280">
    <property type="entry name" value="Cobalamin-binding domain"/>
    <property type="match status" value="1"/>
</dbReference>
<dbReference type="SFLD" id="SFLDG01123">
    <property type="entry name" value="methyltransferase_(Class_B)"/>
    <property type="match status" value="1"/>
</dbReference>
<dbReference type="RefSeq" id="WP_051658837.1">
    <property type="nucleotide sequence ID" value="NZ_CP007798.1"/>
</dbReference>
<evidence type="ECO:0000256" key="5">
    <source>
        <dbReference type="ARBA" id="ARBA00022691"/>
    </source>
</evidence>
<dbReference type="SFLD" id="SFLDG01082">
    <property type="entry name" value="B12-binding_domain_containing"/>
    <property type="match status" value="1"/>
</dbReference>
<evidence type="ECO:0000256" key="8">
    <source>
        <dbReference type="ARBA" id="ARBA00023014"/>
    </source>
</evidence>
<evidence type="ECO:0000256" key="1">
    <source>
        <dbReference type="ARBA" id="ARBA00001966"/>
    </source>
</evidence>
<dbReference type="GO" id="GO:0046872">
    <property type="term" value="F:metal ion binding"/>
    <property type="evidence" value="ECO:0007669"/>
    <property type="project" value="UniProtKB-KW"/>
</dbReference>
<keyword evidence="7" id="KW-0408">Iron</keyword>
<dbReference type="Pfam" id="PF02310">
    <property type="entry name" value="B12-binding"/>
    <property type="match status" value="1"/>
</dbReference>
<dbReference type="Proteomes" id="UP000027186">
    <property type="component" value="Plasmid AbAZ39_p5"/>
</dbReference>
<geneLocation type="plasmid" evidence="11 12">
    <name>AbAZ39_p5</name>
</geneLocation>
<dbReference type="Pfam" id="PF04055">
    <property type="entry name" value="Radical_SAM"/>
    <property type="match status" value="1"/>
</dbReference>
<dbReference type="InterPro" id="IPR023404">
    <property type="entry name" value="rSAM_horseshoe"/>
</dbReference>
<dbReference type="InterPro" id="IPR020612">
    <property type="entry name" value="Methylthiotransferase_CS"/>
</dbReference>
<dbReference type="AlphaFoldDB" id="A0A060E103"/>
<dbReference type="PROSITE" id="PS51332">
    <property type="entry name" value="B12_BINDING"/>
    <property type="match status" value="1"/>
</dbReference>
<dbReference type="PROSITE" id="PS51918">
    <property type="entry name" value="RADICAL_SAM"/>
    <property type="match status" value="1"/>
</dbReference>
<dbReference type="SFLD" id="SFLDS00029">
    <property type="entry name" value="Radical_SAM"/>
    <property type="match status" value="1"/>
</dbReference>
<keyword evidence="6" id="KW-0479">Metal-binding</keyword>
<evidence type="ECO:0000256" key="2">
    <source>
        <dbReference type="ARBA" id="ARBA00022485"/>
    </source>
</evidence>
<evidence type="ECO:0000313" key="11">
    <source>
        <dbReference type="EMBL" id="AIB16664.1"/>
    </source>
</evidence>
<evidence type="ECO:0000259" key="9">
    <source>
        <dbReference type="PROSITE" id="PS51332"/>
    </source>
</evidence>
<dbReference type="GO" id="GO:0051539">
    <property type="term" value="F:4 iron, 4 sulfur cluster binding"/>
    <property type="evidence" value="ECO:0007669"/>
    <property type="project" value="UniProtKB-KW"/>
</dbReference>
<dbReference type="GO" id="GO:0031419">
    <property type="term" value="F:cobalamin binding"/>
    <property type="evidence" value="ECO:0007669"/>
    <property type="project" value="InterPro"/>
</dbReference>
<feature type="domain" description="Radical SAM core" evidence="10">
    <location>
        <begin position="208"/>
        <end position="438"/>
    </location>
</feature>
<keyword evidence="11" id="KW-0614">Plasmid</keyword>
<evidence type="ECO:0000259" key="10">
    <source>
        <dbReference type="PROSITE" id="PS51918"/>
    </source>
</evidence>
<dbReference type="GO" id="GO:0003824">
    <property type="term" value="F:catalytic activity"/>
    <property type="evidence" value="ECO:0007669"/>
    <property type="project" value="InterPro"/>
</dbReference>
<gene>
    <name evidence="11" type="ORF">ABAZ39_33040</name>
</gene>
<sequence>MSGQIDLLLVTPPSRAVVYQELSKDYAAIEPPVWSLLIAEHIRRLGWSVAVLDAEALGLSYDETARRIAAADARLNAFMIYGQQPSASTQCMPAAVLTAKATARLTDRPCIALGTHPSALPALTLDETTFDYVCQGEGPTTIAQLLEHLSGRRSIESVAGLWWRRDGAPVSNGWAPKIKDLDQALPTQAWDLVDMSLYRAHNWQSFGAPHRRQPYLSIQTSLGCPYACSFCCINAPFGGNGIRYWSPDAIVAQIDHVVARYGVQMIKIPDEMFVLNKRHVLGICDRLIERGYDLNIWAYARIDTIQREFLDKLRAAGFRWLGLGIESASGYVRDGVEKGRFDNAAITSVVRQVQDAGIHVSSNFIFGLPDDTMDSMQETLDFALDLNTEWANFYAAMAYPGSKLHQVATERGWLLPESPGGPGWIGYSQHAFETLPLPTEHLSAMQVLEFRDAAFQAYYSNPAYLALVDKKFGPETGAHIKQMTDITLRRRHHEDPAYYDRLLGAQAVRHPHPAA</sequence>
<dbReference type="PANTHER" id="PTHR43409:SF7">
    <property type="entry name" value="BLL1977 PROTEIN"/>
    <property type="match status" value="1"/>
</dbReference>
<dbReference type="PANTHER" id="PTHR43409">
    <property type="entry name" value="ANAEROBIC MAGNESIUM-PROTOPORPHYRIN IX MONOMETHYL ESTER CYCLASE-RELATED"/>
    <property type="match status" value="1"/>
</dbReference>
<dbReference type="EMBL" id="CP007798">
    <property type="protein sequence ID" value="AIB16664.1"/>
    <property type="molecule type" value="Genomic_DNA"/>
</dbReference>
<dbReference type="SUPFAM" id="SSF102114">
    <property type="entry name" value="Radical SAM enzymes"/>
    <property type="match status" value="1"/>
</dbReference>
<evidence type="ECO:0000313" key="12">
    <source>
        <dbReference type="Proteomes" id="UP000027186"/>
    </source>
</evidence>
<organism evidence="11 12">
    <name type="scientific">Azospirillum argentinense</name>
    <dbReference type="NCBI Taxonomy" id="2970906"/>
    <lineage>
        <taxon>Bacteria</taxon>
        <taxon>Pseudomonadati</taxon>
        <taxon>Pseudomonadota</taxon>
        <taxon>Alphaproteobacteria</taxon>
        <taxon>Rhodospirillales</taxon>
        <taxon>Azospirillaceae</taxon>
        <taxon>Azospirillum</taxon>
    </lineage>
</organism>
<feature type="domain" description="B12-binding" evidence="9">
    <location>
        <begin position="14"/>
        <end position="156"/>
    </location>
</feature>
<evidence type="ECO:0000256" key="4">
    <source>
        <dbReference type="ARBA" id="ARBA00022679"/>
    </source>
</evidence>
<evidence type="ECO:0000256" key="7">
    <source>
        <dbReference type="ARBA" id="ARBA00023004"/>
    </source>
</evidence>
<accession>A0A060E103</accession>
<name>A0A060E103_9PROT</name>
<dbReference type="CDD" id="cd01335">
    <property type="entry name" value="Radical_SAM"/>
    <property type="match status" value="1"/>
</dbReference>
<protein>
    <submittedName>
        <fullName evidence="11">Fe-S osidoreductase</fullName>
    </submittedName>
</protein>
<keyword evidence="8" id="KW-0411">Iron-sulfur</keyword>
<dbReference type="InterPro" id="IPR051198">
    <property type="entry name" value="BchE-like"/>
</dbReference>
<keyword evidence="2" id="KW-0004">4Fe-4S</keyword>
<dbReference type="PROSITE" id="PS01278">
    <property type="entry name" value="MTTASE_RADICAL"/>
    <property type="match status" value="1"/>
</dbReference>
<evidence type="ECO:0000256" key="6">
    <source>
        <dbReference type="ARBA" id="ARBA00022723"/>
    </source>
</evidence>
<dbReference type="Gene3D" id="3.80.30.20">
    <property type="entry name" value="tm_1862 like domain"/>
    <property type="match status" value="1"/>
</dbReference>
<keyword evidence="3" id="KW-0489">Methyltransferase</keyword>
<dbReference type="SMART" id="SM00729">
    <property type="entry name" value="Elp3"/>
    <property type="match status" value="1"/>
</dbReference>
<keyword evidence="5" id="KW-0949">S-adenosyl-L-methionine</keyword>
<dbReference type="InterPro" id="IPR058240">
    <property type="entry name" value="rSAM_sf"/>
</dbReference>
<dbReference type="InterPro" id="IPR034466">
    <property type="entry name" value="Methyltransferase_Class_B"/>
</dbReference>
<proteinExistence type="predicted"/>
<dbReference type="InterPro" id="IPR007197">
    <property type="entry name" value="rSAM"/>
</dbReference>
<reference evidence="11 12" key="1">
    <citation type="journal article" date="2014" name="Genome Announc.">
        <title>Complete Genome Sequence of the Model Rhizosphere Strain Azospirillum brasilense Az39, Successfully Applied in Agriculture.</title>
        <authorList>
            <person name="Rivera D."/>
            <person name="Revale S."/>
            <person name="Molina R."/>
            <person name="Gualpa J."/>
            <person name="Puente M."/>
            <person name="Maroniche G."/>
            <person name="Paris G."/>
            <person name="Baker D."/>
            <person name="Clavijo B."/>
            <person name="McLay K."/>
            <person name="Spaepen S."/>
            <person name="Perticari A."/>
            <person name="Vazquez M."/>
            <person name="Wisniewski-Dye F."/>
            <person name="Watkins C."/>
            <person name="Martinez-Abarca F."/>
            <person name="Vanderleyden J."/>
            <person name="Cassan F."/>
        </authorList>
    </citation>
    <scope>NUCLEOTIDE SEQUENCE [LARGE SCALE GENOMIC DNA]</scope>
    <source>
        <strain evidence="11 12">Az39</strain>
        <plasmid evidence="11">AbAZ39_p5</plasmid>
    </source>
</reference>
<evidence type="ECO:0000256" key="3">
    <source>
        <dbReference type="ARBA" id="ARBA00022603"/>
    </source>
</evidence>
<dbReference type="InterPro" id="IPR006638">
    <property type="entry name" value="Elp3/MiaA/NifB-like_rSAM"/>
</dbReference>
<dbReference type="InterPro" id="IPR006158">
    <property type="entry name" value="Cobalamin-bd"/>
</dbReference>
<dbReference type="KEGG" id="abq:ABAZ39_33040"/>
<keyword evidence="4" id="KW-0808">Transferase</keyword>
<comment type="cofactor">
    <cofactor evidence="1">
        <name>[4Fe-4S] cluster</name>
        <dbReference type="ChEBI" id="CHEBI:49883"/>
    </cofactor>
</comment>